<evidence type="ECO:0000256" key="6">
    <source>
        <dbReference type="ARBA" id="ARBA00022989"/>
    </source>
</evidence>
<keyword evidence="8 10" id="KW-0472">Membrane</keyword>
<keyword evidence="5 10" id="KW-0276">Fatty acid metabolism</keyword>
<evidence type="ECO:0000256" key="10">
    <source>
        <dbReference type="RuleBase" id="RU361115"/>
    </source>
</evidence>
<dbReference type="GO" id="GO:0034625">
    <property type="term" value="P:fatty acid elongation, monounsaturated fatty acid"/>
    <property type="evidence" value="ECO:0007669"/>
    <property type="project" value="TreeGrafter"/>
</dbReference>
<feature type="transmembrane region" description="Helical" evidence="10">
    <location>
        <begin position="37"/>
        <end position="58"/>
    </location>
</feature>
<gene>
    <name evidence="11" type="primary">AAEL008004</name>
    <name evidence="11" type="ORF">CEXT_36251</name>
</gene>
<reference evidence="11 12" key="1">
    <citation type="submission" date="2021-06" db="EMBL/GenBank/DDBJ databases">
        <title>Caerostris extrusa draft genome.</title>
        <authorList>
            <person name="Kono N."/>
            <person name="Arakawa K."/>
        </authorList>
    </citation>
    <scope>NUCLEOTIDE SEQUENCE [LARGE SCALE GENOMIC DNA]</scope>
</reference>
<dbReference type="AlphaFoldDB" id="A0AAV4RAD4"/>
<dbReference type="PANTHER" id="PTHR11157">
    <property type="entry name" value="FATTY ACID ACYL TRANSFERASE-RELATED"/>
    <property type="match status" value="1"/>
</dbReference>
<keyword evidence="6 10" id="KW-1133">Transmembrane helix</keyword>
<keyword evidence="4 10" id="KW-0812">Transmembrane</keyword>
<name>A0AAV4RAD4_CAEEX</name>
<evidence type="ECO:0000256" key="2">
    <source>
        <dbReference type="ARBA" id="ARBA00022516"/>
    </source>
</evidence>
<feature type="non-terminal residue" evidence="11">
    <location>
        <position position="1"/>
    </location>
</feature>
<dbReference type="InterPro" id="IPR002076">
    <property type="entry name" value="ELO_fam"/>
</dbReference>
<keyword evidence="9 10" id="KW-0275">Fatty acid biosynthesis</keyword>
<keyword evidence="12" id="KW-1185">Reference proteome</keyword>
<comment type="catalytic activity">
    <reaction evidence="10">
        <text>a very-long-chain acyl-CoA + malonyl-CoA + H(+) = a very-long-chain 3-oxoacyl-CoA + CO2 + CoA</text>
        <dbReference type="Rhea" id="RHEA:32727"/>
        <dbReference type="ChEBI" id="CHEBI:15378"/>
        <dbReference type="ChEBI" id="CHEBI:16526"/>
        <dbReference type="ChEBI" id="CHEBI:57287"/>
        <dbReference type="ChEBI" id="CHEBI:57384"/>
        <dbReference type="ChEBI" id="CHEBI:90725"/>
        <dbReference type="ChEBI" id="CHEBI:90736"/>
        <dbReference type="EC" id="2.3.1.199"/>
    </reaction>
</comment>
<evidence type="ECO:0000256" key="5">
    <source>
        <dbReference type="ARBA" id="ARBA00022832"/>
    </source>
</evidence>
<comment type="caution">
    <text evidence="10">Lacks conserved residue(s) required for the propagation of feature annotation.</text>
</comment>
<dbReference type="GO" id="GO:0030148">
    <property type="term" value="P:sphingolipid biosynthetic process"/>
    <property type="evidence" value="ECO:0007669"/>
    <property type="project" value="TreeGrafter"/>
</dbReference>
<keyword evidence="3 10" id="KW-0808">Transferase</keyword>
<dbReference type="GO" id="GO:0019367">
    <property type="term" value="P:fatty acid elongation, saturated fatty acid"/>
    <property type="evidence" value="ECO:0007669"/>
    <property type="project" value="TreeGrafter"/>
</dbReference>
<keyword evidence="2 10" id="KW-0444">Lipid biosynthesis</keyword>
<evidence type="ECO:0000313" key="12">
    <source>
        <dbReference type="Proteomes" id="UP001054945"/>
    </source>
</evidence>
<feature type="transmembrane region" description="Helical" evidence="10">
    <location>
        <begin position="12"/>
        <end position="31"/>
    </location>
</feature>
<organism evidence="11 12">
    <name type="scientific">Caerostris extrusa</name>
    <name type="common">Bark spider</name>
    <name type="synonym">Caerostris bankana</name>
    <dbReference type="NCBI Taxonomy" id="172846"/>
    <lineage>
        <taxon>Eukaryota</taxon>
        <taxon>Metazoa</taxon>
        <taxon>Ecdysozoa</taxon>
        <taxon>Arthropoda</taxon>
        <taxon>Chelicerata</taxon>
        <taxon>Arachnida</taxon>
        <taxon>Araneae</taxon>
        <taxon>Araneomorphae</taxon>
        <taxon>Entelegynae</taxon>
        <taxon>Araneoidea</taxon>
        <taxon>Araneidae</taxon>
        <taxon>Caerostris</taxon>
    </lineage>
</organism>
<evidence type="ECO:0000256" key="3">
    <source>
        <dbReference type="ARBA" id="ARBA00022679"/>
    </source>
</evidence>
<keyword evidence="7 10" id="KW-0443">Lipid metabolism</keyword>
<sequence>YIFVMRKKYSQVSTLHVIHHGIMPMSVWLGLKFTPGGHSTFFAFINNSFVHVLMYIYYGLAAFWSTDEQVFVVEKYMTTIQMVS</sequence>
<accession>A0AAV4RAD4</accession>
<dbReference type="EMBL" id="BPLR01007614">
    <property type="protein sequence ID" value="GIY18352.1"/>
    <property type="molecule type" value="Genomic_DNA"/>
</dbReference>
<comment type="similarity">
    <text evidence="10">Belongs to the ELO family.</text>
</comment>
<dbReference type="PANTHER" id="PTHR11157:SF69">
    <property type="entry name" value="ELONGATION OF VERY LONG CHAIN FATTY ACIDS PROTEIN 7"/>
    <property type="match status" value="1"/>
</dbReference>
<comment type="caution">
    <text evidence="11">The sequence shown here is derived from an EMBL/GenBank/DDBJ whole genome shotgun (WGS) entry which is preliminary data.</text>
</comment>
<comment type="subcellular location">
    <subcellularLocation>
        <location evidence="1">Membrane</location>
        <topology evidence="1">Multi-pass membrane protein</topology>
    </subcellularLocation>
</comment>
<dbReference type="Pfam" id="PF01151">
    <property type="entry name" value="ELO"/>
    <property type="match status" value="1"/>
</dbReference>
<proteinExistence type="inferred from homology"/>
<evidence type="ECO:0000256" key="1">
    <source>
        <dbReference type="ARBA" id="ARBA00004141"/>
    </source>
</evidence>
<evidence type="ECO:0000256" key="7">
    <source>
        <dbReference type="ARBA" id="ARBA00023098"/>
    </source>
</evidence>
<dbReference type="GO" id="GO:0042761">
    <property type="term" value="P:very long-chain fatty acid biosynthetic process"/>
    <property type="evidence" value="ECO:0007669"/>
    <property type="project" value="TreeGrafter"/>
</dbReference>
<dbReference type="GO" id="GO:0009922">
    <property type="term" value="F:fatty acid elongase activity"/>
    <property type="evidence" value="ECO:0007669"/>
    <property type="project" value="UniProtKB-EC"/>
</dbReference>
<protein>
    <recommendedName>
        <fullName evidence="10">Elongation of very long chain fatty acids protein</fullName>
        <ecNumber evidence="10">2.3.1.199</ecNumber>
    </recommendedName>
    <alternativeName>
        <fullName evidence="10">Very-long-chain 3-oxoacyl-CoA synthase</fullName>
    </alternativeName>
</protein>
<evidence type="ECO:0000256" key="8">
    <source>
        <dbReference type="ARBA" id="ARBA00023136"/>
    </source>
</evidence>
<dbReference type="Proteomes" id="UP001054945">
    <property type="component" value="Unassembled WGS sequence"/>
</dbReference>
<evidence type="ECO:0000256" key="9">
    <source>
        <dbReference type="ARBA" id="ARBA00023160"/>
    </source>
</evidence>
<dbReference type="GO" id="GO:0005789">
    <property type="term" value="C:endoplasmic reticulum membrane"/>
    <property type="evidence" value="ECO:0007669"/>
    <property type="project" value="TreeGrafter"/>
</dbReference>
<evidence type="ECO:0000256" key="4">
    <source>
        <dbReference type="ARBA" id="ARBA00022692"/>
    </source>
</evidence>
<evidence type="ECO:0000313" key="11">
    <source>
        <dbReference type="EMBL" id="GIY18352.1"/>
    </source>
</evidence>
<dbReference type="GO" id="GO:0034626">
    <property type="term" value="P:fatty acid elongation, polyunsaturated fatty acid"/>
    <property type="evidence" value="ECO:0007669"/>
    <property type="project" value="TreeGrafter"/>
</dbReference>
<dbReference type="EC" id="2.3.1.199" evidence="10"/>